<comment type="similarity">
    <text evidence="2">Belongs to the lyase 1 family. Argininosuccinate lyase subfamily.</text>
</comment>
<dbReference type="PRINTS" id="PR00149">
    <property type="entry name" value="FUMRATELYASE"/>
</dbReference>
<dbReference type="InterPro" id="IPR024083">
    <property type="entry name" value="Fumarase/histidase_N"/>
</dbReference>
<keyword evidence="4" id="KW-0028">Amino-acid biosynthesis</keyword>
<dbReference type="FunFam" id="1.10.40.30:FF:000001">
    <property type="entry name" value="Argininosuccinate lyase"/>
    <property type="match status" value="1"/>
</dbReference>
<dbReference type="FunFam" id="1.10.275.10:FF:000014">
    <property type="entry name" value="Os03g0824900 protein"/>
    <property type="match status" value="1"/>
</dbReference>
<dbReference type="CDD" id="cd15887">
    <property type="entry name" value="SNARE_SNAP29N"/>
    <property type="match status" value="1"/>
</dbReference>
<organism evidence="10 11">
    <name type="scientific">Mytilus coruscus</name>
    <name type="common">Sea mussel</name>
    <dbReference type="NCBI Taxonomy" id="42192"/>
    <lineage>
        <taxon>Eukaryota</taxon>
        <taxon>Metazoa</taxon>
        <taxon>Spiralia</taxon>
        <taxon>Lophotrochozoa</taxon>
        <taxon>Mollusca</taxon>
        <taxon>Bivalvia</taxon>
        <taxon>Autobranchia</taxon>
        <taxon>Pteriomorphia</taxon>
        <taxon>Mytilida</taxon>
        <taxon>Mytiloidea</taxon>
        <taxon>Mytilidae</taxon>
        <taxon>Mytilinae</taxon>
        <taxon>Mytilus</taxon>
    </lineage>
</organism>
<proteinExistence type="inferred from homology"/>
<gene>
    <name evidence="10" type="ORF">MCOR_31487</name>
</gene>
<dbReference type="Gene3D" id="1.20.200.10">
    <property type="entry name" value="Fumarase/aspartase (Central domain)"/>
    <property type="match status" value="1"/>
</dbReference>
<keyword evidence="7 10" id="KW-0456">Lyase</keyword>
<dbReference type="InterPro" id="IPR000727">
    <property type="entry name" value="T_SNARE_dom"/>
</dbReference>
<dbReference type="OrthoDB" id="2561043at2759"/>
<dbReference type="SUPFAM" id="SSF58038">
    <property type="entry name" value="SNARE fusion complex"/>
    <property type="match status" value="2"/>
</dbReference>
<dbReference type="EC" id="4.3.2.1" evidence="10"/>
<dbReference type="SMART" id="SM00397">
    <property type="entry name" value="t_SNARE"/>
    <property type="match status" value="2"/>
</dbReference>
<dbReference type="PANTHER" id="PTHR43814:SF1">
    <property type="entry name" value="ARGININOSUCCINATE LYASE"/>
    <property type="match status" value="1"/>
</dbReference>
<dbReference type="SUPFAM" id="SSF48557">
    <property type="entry name" value="L-aspartase-like"/>
    <property type="match status" value="1"/>
</dbReference>
<evidence type="ECO:0000259" key="9">
    <source>
        <dbReference type="PROSITE" id="PS50192"/>
    </source>
</evidence>
<dbReference type="Gene3D" id="1.10.40.30">
    <property type="entry name" value="Fumarase/aspartase (C-terminal domain)"/>
    <property type="match status" value="1"/>
</dbReference>
<dbReference type="AlphaFoldDB" id="A0A6J8CQ24"/>
<keyword evidence="3" id="KW-0813">Transport</keyword>
<dbReference type="GO" id="GO:0015031">
    <property type="term" value="P:protein transport"/>
    <property type="evidence" value="ECO:0007669"/>
    <property type="project" value="UniProtKB-KW"/>
</dbReference>
<evidence type="ECO:0000313" key="11">
    <source>
        <dbReference type="Proteomes" id="UP000507470"/>
    </source>
</evidence>
<protein>
    <submittedName>
        <fullName evidence="10">ArgH</fullName>
        <ecNumber evidence="10">4.3.2.1</ecNumber>
    </submittedName>
</protein>
<sequence>MLWAEHLVASIPWARNKNRYIEIIGYLHCIRYSCKDMTDKTLQEGNKLWGGRFTGATDPIMEKFNASISYDKRMWQVDLKGSMAYVKATCKAGLLSETEKDLILKGLEQVYSKWEDGSFIIKPGDEDIHTANERMLKELIGPVAGKLHTGRSRNDQVATDMRLWLSDASKSLKSLLIQLISVFVERANNEIDILLPGYTHLQRAQPIRWSHWLLSYTWMLKRDVERLEQLTNRANVLPLGSGALAGNPFNIDRPFLAQELEFKEVSGNSMDAVSDRDFVAEFLFWGSLLSVHLSRWAEDLILYSTKEFSYVQLSDAYSTGSSLMPQKKNADSLELIRGKAGHMYGRCTGFMMTLKGVPSTYNKDLQEDKEAMFDVYDTLTGILQVATGVMSTLMIDKEKMKAALSPDMLATDIAYYLVRKGIPFREAHGQSGSCVALAEKKQCLLSELTLEDFKTVSEKFEDDILEVWNYENSVDQYSVYGGTGRSSVLQQINNIEQFLKENAMSRVHESKVIDEWYYSANPVYDSSVSSQEKEMADYNSSNPFFTEEDEKGNFGSRYDSGSSQNPFQSDAENRRNEVLTQINASEDRQLESTRRMLQSIDESERIGVATGEELLRQGEQLDNIERKTTEMNQEMTTTQKHINNIKSVFGGVKNWWSGRKANQQQSSSSPEPRPSKLRDTVDNSKNEYESKKHVDTSGFGSFEDDDLDKKFMSGSRKQMIQPVTNSHREKEVDENLGLMSDGISKLKGLAMGLGDEIERQNRQIDDRINPQMDKLNLNLENQNKQMKNILRK</sequence>
<dbReference type="InterPro" id="IPR020557">
    <property type="entry name" value="Fumarate_lyase_CS"/>
</dbReference>
<feature type="compositionally biased region" description="Polar residues" evidence="8">
    <location>
        <begin position="559"/>
        <end position="570"/>
    </location>
</feature>
<evidence type="ECO:0000256" key="3">
    <source>
        <dbReference type="ARBA" id="ARBA00022448"/>
    </source>
</evidence>
<dbReference type="FunFam" id="1.20.5.110:FF:000041">
    <property type="entry name" value="Synaptosomal-associated protein 29"/>
    <property type="match status" value="1"/>
</dbReference>
<dbReference type="Pfam" id="PF00206">
    <property type="entry name" value="Lyase_1"/>
    <property type="match status" value="1"/>
</dbReference>
<keyword evidence="5" id="KW-0653">Protein transport</keyword>
<dbReference type="InterPro" id="IPR022761">
    <property type="entry name" value="Fumarate_lyase_N"/>
</dbReference>
<evidence type="ECO:0000256" key="1">
    <source>
        <dbReference type="ARBA" id="ARBA00009480"/>
    </source>
</evidence>
<feature type="domain" description="T-SNARE coiled-coil homology" evidence="9">
    <location>
        <begin position="726"/>
        <end position="766"/>
    </location>
</feature>
<evidence type="ECO:0000256" key="6">
    <source>
        <dbReference type="ARBA" id="ARBA00023054"/>
    </source>
</evidence>
<comment type="similarity">
    <text evidence="1">Belongs to the SNAP-25 family.</text>
</comment>
<dbReference type="Gene3D" id="1.20.5.110">
    <property type="match status" value="2"/>
</dbReference>
<dbReference type="GO" id="GO:0004056">
    <property type="term" value="F:argininosuccinate lyase activity"/>
    <property type="evidence" value="ECO:0007669"/>
    <property type="project" value="UniProtKB-EC"/>
</dbReference>
<dbReference type="HAMAP" id="MF_00006">
    <property type="entry name" value="Arg_succ_lyase"/>
    <property type="match status" value="1"/>
</dbReference>
<name>A0A6J8CQ24_MYTCO</name>
<dbReference type="CDD" id="cd15856">
    <property type="entry name" value="SNARE_SNAP29C"/>
    <property type="match status" value="1"/>
</dbReference>
<keyword evidence="6" id="KW-0175">Coiled coil</keyword>
<feature type="domain" description="T-SNARE coiled-coil homology" evidence="9">
    <location>
        <begin position="583"/>
        <end position="645"/>
    </location>
</feature>
<dbReference type="InterPro" id="IPR009049">
    <property type="entry name" value="Argininosuccinate_lyase"/>
</dbReference>
<dbReference type="PROSITE" id="PS50192">
    <property type="entry name" value="T_SNARE"/>
    <property type="match status" value="2"/>
</dbReference>
<evidence type="ECO:0000256" key="5">
    <source>
        <dbReference type="ARBA" id="ARBA00022927"/>
    </source>
</evidence>
<dbReference type="Pfam" id="PF14698">
    <property type="entry name" value="ASL_C2"/>
    <property type="match status" value="1"/>
</dbReference>
<feature type="compositionally biased region" description="Basic and acidic residues" evidence="8">
    <location>
        <begin position="673"/>
        <end position="695"/>
    </location>
</feature>
<dbReference type="PRINTS" id="PR00145">
    <property type="entry name" value="ARGSUCLYASE"/>
</dbReference>
<dbReference type="CDD" id="cd01359">
    <property type="entry name" value="Argininosuccinate_lyase"/>
    <property type="match status" value="1"/>
</dbReference>
<feature type="region of interest" description="Disordered" evidence="8">
    <location>
        <begin position="659"/>
        <end position="701"/>
    </location>
</feature>
<evidence type="ECO:0000256" key="2">
    <source>
        <dbReference type="ARBA" id="ARBA00010755"/>
    </source>
</evidence>
<dbReference type="FunFam" id="1.20.200.10:FF:000025">
    <property type="entry name" value="Argininosuccinate lyase chloroplastic"/>
    <property type="match status" value="1"/>
</dbReference>
<feature type="region of interest" description="Disordered" evidence="8">
    <location>
        <begin position="540"/>
        <end position="573"/>
    </location>
</feature>
<dbReference type="InterPro" id="IPR008948">
    <property type="entry name" value="L-Aspartase-like"/>
</dbReference>
<dbReference type="InterPro" id="IPR000362">
    <property type="entry name" value="Fumarate_lyase_fam"/>
</dbReference>
<keyword evidence="11" id="KW-1185">Reference proteome</keyword>
<dbReference type="Proteomes" id="UP000507470">
    <property type="component" value="Unassembled WGS sequence"/>
</dbReference>
<dbReference type="NCBIfam" id="TIGR00838">
    <property type="entry name" value="argH"/>
    <property type="match status" value="1"/>
</dbReference>
<evidence type="ECO:0000256" key="7">
    <source>
        <dbReference type="ARBA" id="ARBA00023239"/>
    </source>
</evidence>
<evidence type="ECO:0000256" key="8">
    <source>
        <dbReference type="SAM" id="MobiDB-lite"/>
    </source>
</evidence>
<reference evidence="10 11" key="1">
    <citation type="submission" date="2020-06" db="EMBL/GenBank/DDBJ databases">
        <authorList>
            <person name="Li R."/>
            <person name="Bekaert M."/>
        </authorList>
    </citation>
    <scope>NUCLEOTIDE SEQUENCE [LARGE SCALE GENOMIC DNA]</scope>
    <source>
        <strain evidence="11">wild</strain>
    </source>
</reference>
<dbReference type="Gene3D" id="1.10.275.10">
    <property type="entry name" value="Fumarase/aspartase (N-terminal domain)"/>
    <property type="match status" value="1"/>
</dbReference>
<evidence type="ECO:0000256" key="4">
    <source>
        <dbReference type="ARBA" id="ARBA00022605"/>
    </source>
</evidence>
<dbReference type="GO" id="GO:0042450">
    <property type="term" value="P:L-arginine biosynthetic process via ornithine"/>
    <property type="evidence" value="ECO:0007669"/>
    <property type="project" value="InterPro"/>
</dbReference>
<dbReference type="PROSITE" id="PS00163">
    <property type="entry name" value="FUMARATE_LYASES"/>
    <property type="match status" value="1"/>
</dbReference>
<dbReference type="InterPro" id="IPR029419">
    <property type="entry name" value="Arg_succ_lyase_C"/>
</dbReference>
<dbReference type="EMBL" id="CACVKT020005663">
    <property type="protein sequence ID" value="CAC5396990.1"/>
    <property type="molecule type" value="Genomic_DNA"/>
</dbReference>
<accession>A0A6J8CQ24</accession>
<evidence type="ECO:0000313" key="10">
    <source>
        <dbReference type="EMBL" id="CAC5396990.1"/>
    </source>
</evidence>
<dbReference type="PANTHER" id="PTHR43814">
    <property type="entry name" value="ARGININOSUCCINATE LYASE"/>
    <property type="match status" value="1"/>
</dbReference>
<dbReference type="GO" id="GO:0005829">
    <property type="term" value="C:cytosol"/>
    <property type="evidence" value="ECO:0007669"/>
    <property type="project" value="TreeGrafter"/>
</dbReference>